<feature type="transmembrane region" description="Helical" evidence="1">
    <location>
        <begin position="94"/>
        <end position="112"/>
    </location>
</feature>
<gene>
    <name evidence="2" type="ORF">EAV92_19240</name>
</gene>
<keyword evidence="3" id="KW-1185">Reference proteome</keyword>
<dbReference type="EMBL" id="CP033433">
    <property type="protein sequence ID" value="AYQ74514.1"/>
    <property type="molecule type" value="Genomic_DNA"/>
</dbReference>
<organism evidence="2 3">
    <name type="scientific">Cohnella candidum</name>
    <dbReference type="NCBI Taxonomy" id="2674991"/>
    <lineage>
        <taxon>Bacteria</taxon>
        <taxon>Bacillati</taxon>
        <taxon>Bacillota</taxon>
        <taxon>Bacilli</taxon>
        <taxon>Bacillales</taxon>
        <taxon>Paenibacillaceae</taxon>
        <taxon>Cohnella</taxon>
    </lineage>
</organism>
<reference evidence="2 3" key="1">
    <citation type="submission" date="2018-10" db="EMBL/GenBank/DDBJ databases">
        <title>Genome Sequence of Cohnella sp.</title>
        <authorList>
            <person name="Srinivasan S."/>
            <person name="Kim M.K."/>
        </authorList>
    </citation>
    <scope>NUCLEOTIDE SEQUENCE [LARGE SCALE GENOMIC DNA]</scope>
    <source>
        <strain evidence="2 3">18JY8-7</strain>
    </source>
</reference>
<name>A0A3G3K1U6_9BACL</name>
<dbReference type="RefSeq" id="WP_123042594.1">
    <property type="nucleotide sequence ID" value="NZ_CP033433.1"/>
</dbReference>
<evidence type="ECO:0000256" key="1">
    <source>
        <dbReference type="SAM" id="Phobius"/>
    </source>
</evidence>
<keyword evidence="1" id="KW-0812">Transmembrane</keyword>
<dbReference type="AlphaFoldDB" id="A0A3G3K1U6"/>
<sequence>MIIAVAVMAVLCLGALISLRWMQHTFLLLEKIVYYMAAATSIQQLHSVVPDNFKLFEIADTASAFTIFKLSQLVLFPLLTVWLLYGLFRLRDHYFLKILLSAAWVLLLTGLYGLYERLGVMEFTGWKTKHAIVMWLAVLAETALFCVWFRMLLRKSGNRDAVSS</sequence>
<dbReference type="Proteomes" id="UP000269097">
    <property type="component" value="Chromosome"/>
</dbReference>
<dbReference type="KEGG" id="coh:EAV92_19240"/>
<keyword evidence="1" id="KW-0472">Membrane</keyword>
<keyword evidence="1" id="KW-1133">Transmembrane helix</keyword>
<accession>A0A3G3K1U6</accession>
<protein>
    <submittedName>
        <fullName evidence="2">Uncharacterized protein</fullName>
    </submittedName>
</protein>
<proteinExistence type="predicted"/>
<feature type="transmembrane region" description="Helical" evidence="1">
    <location>
        <begin position="132"/>
        <end position="153"/>
    </location>
</feature>
<evidence type="ECO:0000313" key="3">
    <source>
        <dbReference type="Proteomes" id="UP000269097"/>
    </source>
</evidence>
<feature type="transmembrane region" description="Helical" evidence="1">
    <location>
        <begin position="62"/>
        <end position="87"/>
    </location>
</feature>
<evidence type="ECO:0000313" key="2">
    <source>
        <dbReference type="EMBL" id="AYQ74514.1"/>
    </source>
</evidence>